<proteinExistence type="predicted"/>
<evidence type="ECO:0000313" key="2">
    <source>
        <dbReference type="Proteomes" id="UP001160148"/>
    </source>
</evidence>
<gene>
    <name evidence="1" type="ORF">MEUPH1_LOCUS16862</name>
</gene>
<keyword evidence="2" id="KW-1185">Reference proteome</keyword>
<name>A0AAV0X1L7_9HEMI</name>
<reference evidence="1 2" key="1">
    <citation type="submission" date="2023-01" db="EMBL/GenBank/DDBJ databases">
        <authorList>
            <person name="Whitehead M."/>
        </authorList>
    </citation>
    <scope>NUCLEOTIDE SEQUENCE [LARGE SCALE GENOMIC DNA]</scope>
</reference>
<comment type="caution">
    <text evidence="1">The sequence shown here is derived from an EMBL/GenBank/DDBJ whole genome shotgun (WGS) entry which is preliminary data.</text>
</comment>
<sequence>MDNKHIINTTEKDVVPHATINYENSVEHLEEVSKNFYKVYFCDKSNDSKDATSIVSPTTALPIKLCENNTTKSYKNKNIARASPLLLKRTLKKNPYFHNREKSSRKSCIKNVQLDKNISDSAGLSDSESLSDSIILSDSEIIVRNTNSLLDSEIFSETDSVEIFPVCKIKETDFLMIGSDDDLSLDSNCEFKINPDREIKMSCKFVSDSEKSLDGKIILNSVKESNCKMVPDAETKSDSNEQSHINTSITEEEFNNNKLSTFKIVSNVQNRSDHEILLDSDKVLETASWSEKGMINYKIMSVDEIKPSGYKGFTCIIISDNDDEFHNIKLHTYQINVQRGSNSKIILDGENVNIETENREVNYEIGPFENKKSNKCIIIFDDENDFINNNLSTFKIVSNVKKESDCEMMLDGHKVYEIDSESQNEKIKYIILSKYEIKSSAQPRSSIMLSNNESKFNNKKSTLKILVKNVQKGSQNEEIQNYEKVSDVKFTSNGKIILSDSLGLKTLDNNNTINNDSQLQIRHSLNSFPCLELTVNQDGDAKQDTNQEDLKKIYSAIKYYFENIENQSLKGLYSQIGNDEDMLLYLLENYRMFYNEELVVSKTADKFSKDYLKEQKTALFNCFGDPKDSINASKPFIHPSSHLHQYSKRSSPYIEPLVIKDITNTTSASTRSITSASPKKIVALNSVKSKFNIRTSKLLPLCSSVKSRPILYLSDDNQTFSHLFVTKSYNFQLPIAVKKKTDNKSKVLSPQTLKLKK</sequence>
<dbReference type="Proteomes" id="UP001160148">
    <property type="component" value="Unassembled WGS sequence"/>
</dbReference>
<evidence type="ECO:0000313" key="1">
    <source>
        <dbReference type="EMBL" id="CAI6361712.1"/>
    </source>
</evidence>
<protein>
    <submittedName>
        <fullName evidence="1">Uncharacterized protein</fullName>
    </submittedName>
</protein>
<organism evidence="1 2">
    <name type="scientific">Macrosiphum euphorbiae</name>
    <name type="common">potato aphid</name>
    <dbReference type="NCBI Taxonomy" id="13131"/>
    <lineage>
        <taxon>Eukaryota</taxon>
        <taxon>Metazoa</taxon>
        <taxon>Ecdysozoa</taxon>
        <taxon>Arthropoda</taxon>
        <taxon>Hexapoda</taxon>
        <taxon>Insecta</taxon>
        <taxon>Pterygota</taxon>
        <taxon>Neoptera</taxon>
        <taxon>Paraneoptera</taxon>
        <taxon>Hemiptera</taxon>
        <taxon>Sternorrhyncha</taxon>
        <taxon>Aphidomorpha</taxon>
        <taxon>Aphidoidea</taxon>
        <taxon>Aphididae</taxon>
        <taxon>Macrosiphini</taxon>
        <taxon>Macrosiphum</taxon>
    </lineage>
</organism>
<accession>A0AAV0X1L7</accession>
<dbReference type="AlphaFoldDB" id="A0AAV0X1L7"/>
<dbReference type="EMBL" id="CARXXK010000003">
    <property type="protein sequence ID" value="CAI6361712.1"/>
    <property type="molecule type" value="Genomic_DNA"/>
</dbReference>